<name>A0A0H2MI49_9PROT</name>
<accession>A0A0H2MI49</accession>
<feature type="transmembrane region" description="Helical" evidence="1">
    <location>
        <begin position="21"/>
        <end position="40"/>
    </location>
</feature>
<dbReference type="Proteomes" id="UP000035444">
    <property type="component" value="Unassembled WGS sequence"/>
</dbReference>
<dbReference type="AlphaFoldDB" id="A0A0H2MI49"/>
<evidence type="ECO:0000313" key="2">
    <source>
        <dbReference type="EMBL" id="KLN62269.1"/>
    </source>
</evidence>
<evidence type="ECO:0000313" key="3">
    <source>
        <dbReference type="Proteomes" id="UP000035444"/>
    </source>
</evidence>
<sequence length="142" mass="15525">MSRRTKQAVQQDRQSIATLSIFALCLKMLLPIVTSFFVSYQATASVADNSNNAQTSLEQSLSFICTPGGILLNQNGVSSSTNLTDHCDFCITGAFVSLQRDTGNLAAYTLNQSSLSWPIIRSKQTKLLFNGHRHSSRAPPRV</sequence>
<keyword evidence="1" id="KW-1133">Transmembrane helix</keyword>
<evidence type="ECO:0008006" key="4">
    <source>
        <dbReference type="Google" id="ProtNLM"/>
    </source>
</evidence>
<gene>
    <name evidence="2" type="ORF">WH96_01740</name>
</gene>
<evidence type="ECO:0000256" key="1">
    <source>
        <dbReference type="SAM" id="Phobius"/>
    </source>
</evidence>
<dbReference type="RefSeq" id="WP_047762394.1">
    <property type="nucleotide sequence ID" value="NZ_LAQL01000002.1"/>
</dbReference>
<keyword evidence="3" id="KW-1185">Reference proteome</keyword>
<comment type="caution">
    <text evidence="2">The sequence shown here is derived from an EMBL/GenBank/DDBJ whole genome shotgun (WGS) entry which is preliminary data.</text>
</comment>
<dbReference type="EMBL" id="LAQL01000002">
    <property type="protein sequence ID" value="KLN62269.1"/>
    <property type="molecule type" value="Genomic_DNA"/>
</dbReference>
<dbReference type="OrthoDB" id="8479702at2"/>
<reference evidence="2 3" key="1">
    <citation type="submission" date="2015-03" db="EMBL/GenBank/DDBJ databases">
        <title>Genome Sequence of Kiloniella spongiae MEBiC09566, isolated from a marine sponge.</title>
        <authorList>
            <person name="Shao Z."/>
            <person name="Wang L."/>
            <person name="Li X."/>
        </authorList>
    </citation>
    <scope>NUCLEOTIDE SEQUENCE [LARGE SCALE GENOMIC DNA]</scope>
    <source>
        <strain evidence="2 3">MEBiC09566</strain>
    </source>
</reference>
<proteinExistence type="predicted"/>
<keyword evidence="1" id="KW-0472">Membrane</keyword>
<organism evidence="2 3">
    <name type="scientific">Kiloniella spongiae</name>
    <dbReference type="NCBI Taxonomy" id="1489064"/>
    <lineage>
        <taxon>Bacteria</taxon>
        <taxon>Pseudomonadati</taxon>
        <taxon>Pseudomonadota</taxon>
        <taxon>Alphaproteobacteria</taxon>
        <taxon>Rhodospirillales</taxon>
        <taxon>Kiloniellaceae</taxon>
        <taxon>Kiloniella</taxon>
    </lineage>
</organism>
<keyword evidence="1" id="KW-0812">Transmembrane</keyword>
<protein>
    <recommendedName>
        <fullName evidence="4">DUF2946 domain-containing protein</fullName>
    </recommendedName>
</protein>